<dbReference type="PROSITE" id="PS50937">
    <property type="entry name" value="HTH_MERR_2"/>
    <property type="match status" value="1"/>
</dbReference>
<feature type="coiled-coil region" evidence="2">
    <location>
        <begin position="81"/>
        <end position="115"/>
    </location>
</feature>
<evidence type="ECO:0000313" key="7">
    <source>
        <dbReference type="EMBL" id="SJS63080.1"/>
    </source>
</evidence>
<accession>A0A031WJL8</accession>
<dbReference type="InterPro" id="IPR009061">
    <property type="entry name" value="DNA-bd_dom_put_sf"/>
</dbReference>
<evidence type="ECO:0000259" key="3">
    <source>
        <dbReference type="PROSITE" id="PS50937"/>
    </source>
</evidence>
<feature type="domain" description="HTH merR-type" evidence="3">
    <location>
        <begin position="1"/>
        <end position="69"/>
    </location>
</feature>
<evidence type="ECO:0000256" key="2">
    <source>
        <dbReference type="SAM" id="Coils"/>
    </source>
</evidence>
<dbReference type="Proteomes" id="UP000189137">
    <property type="component" value="Unassembled WGS sequence"/>
</dbReference>
<protein>
    <submittedName>
        <fullName evidence="7">HTH-type transcriptional regulator AdhR</fullName>
    </submittedName>
    <submittedName>
        <fullName evidence="6">MerR family transcriptional regulator</fullName>
    </submittedName>
    <submittedName>
        <fullName evidence="4">Putative transcriptional regulator (MerR family)</fullName>
    </submittedName>
    <submittedName>
        <fullName evidence="5">Transcriptional regulator, MerR family</fullName>
    </submittedName>
</protein>
<dbReference type="EMBL" id="CAAJVP010000008">
    <property type="protein sequence ID" value="VHY08017.1"/>
    <property type="molecule type" value="Genomic_DNA"/>
</dbReference>
<dbReference type="EMBL" id="LK932388">
    <property type="protein sequence ID" value="CDS85520.1"/>
    <property type="molecule type" value="Genomic_DNA"/>
</dbReference>
<dbReference type="KEGG" id="pdf:CD630DERM_31900"/>
<dbReference type="GO" id="GO:0003677">
    <property type="term" value="F:DNA binding"/>
    <property type="evidence" value="ECO:0007669"/>
    <property type="project" value="UniProtKB-KW"/>
</dbReference>
<dbReference type="PANTHER" id="PTHR30204">
    <property type="entry name" value="REDOX-CYCLING DRUG-SENSING TRANSCRIPTIONAL ACTIVATOR SOXR"/>
    <property type="match status" value="1"/>
</dbReference>
<dbReference type="CDD" id="cd01109">
    <property type="entry name" value="HTH_YyaN"/>
    <property type="match status" value="1"/>
</dbReference>
<dbReference type="InterPro" id="IPR000551">
    <property type="entry name" value="MerR-type_HTH_dom"/>
</dbReference>
<dbReference type="PATRIC" id="fig|1496.1373.peg.1673"/>
<dbReference type="PRINTS" id="PR00040">
    <property type="entry name" value="HTHMERR"/>
</dbReference>
<dbReference type="EMBL" id="FUPS01000008">
    <property type="protein sequence ID" value="SJS63080.1"/>
    <property type="molecule type" value="Genomic_DNA"/>
</dbReference>
<organism evidence="4">
    <name type="scientific">Clostridioides difficile</name>
    <name type="common">Peptoclostridium difficile</name>
    <dbReference type="NCBI Taxonomy" id="1496"/>
    <lineage>
        <taxon>Bacteria</taxon>
        <taxon>Bacillati</taxon>
        <taxon>Bacillota</taxon>
        <taxon>Clostridia</taxon>
        <taxon>Peptostreptococcales</taxon>
        <taxon>Peptostreptococcaceae</taxon>
        <taxon>Clostridioides</taxon>
    </lineage>
</organism>
<dbReference type="Pfam" id="PF13411">
    <property type="entry name" value="MerR_1"/>
    <property type="match status" value="1"/>
</dbReference>
<dbReference type="Gene3D" id="1.10.1660.10">
    <property type="match status" value="1"/>
</dbReference>
<reference evidence="7 9" key="2">
    <citation type="submission" date="2017-02" db="EMBL/GenBank/DDBJ databases">
        <authorList>
            <consortium name="Pathogen Informatics"/>
        </authorList>
    </citation>
    <scope>NUCLEOTIDE SEQUENCE [LARGE SCALE GENOMIC DNA]</scope>
    <source>
        <strain evidence="10">tl291</strain>
        <strain evidence="8">Tl291</strain>
        <strain evidence="7 9">VRECD0157</strain>
    </source>
</reference>
<dbReference type="EMBL" id="LK932529">
    <property type="protein sequence ID" value="CDS89243.1"/>
    <property type="molecule type" value="Genomic_DNA"/>
</dbReference>
<keyword evidence="2" id="KW-0175">Coiled coil</keyword>
<evidence type="ECO:0000313" key="9">
    <source>
        <dbReference type="Proteomes" id="UP000189137"/>
    </source>
</evidence>
<evidence type="ECO:0000256" key="1">
    <source>
        <dbReference type="ARBA" id="ARBA00023125"/>
    </source>
</evidence>
<dbReference type="AlphaFoldDB" id="A0A031WJL8"/>
<dbReference type="PANTHER" id="PTHR30204:SF98">
    <property type="entry name" value="HTH-TYPE TRANSCRIPTIONAL REGULATOR ADHR"/>
    <property type="match status" value="1"/>
</dbReference>
<keyword evidence="1" id="KW-0238">DNA-binding</keyword>
<evidence type="ECO:0000313" key="8">
    <source>
        <dbReference type="EMBL" id="VHY08017.1"/>
    </source>
</evidence>
<sequence>MTISEVSKKYELSADTLRYYERIGLIPPVNRNKSGIRSFTEEDCEWVNFIKCMRGAGLSIETLIEYVAMFQQGSSTIKARKELLIEQRNQLAKRIEEMQKTLERLNFKIDRYEEGIIEKEKVLKSSRNKKMEAVSYE</sequence>
<dbReference type="GO" id="GO:0003700">
    <property type="term" value="F:DNA-binding transcription factor activity"/>
    <property type="evidence" value="ECO:0007669"/>
    <property type="project" value="InterPro"/>
</dbReference>
<dbReference type="EMBL" id="DAEPXK010000029">
    <property type="protein sequence ID" value="HBH1543101.1"/>
    <property type="molecule type" value="Genomic_DNA"/>
</dbReference>
<dbReference type="SUPFAM" id="SSF46955">
    <property type="entry name" value="Putative DNA-binding domain"/>
    <property type="match status" value="1"/>
</dbReference>
<dbReference type="Proteomes" id="UP000372533">
    <property type="component" value="Unassembled WGS sequence"/>
</dbReference>
<dbReference type="SMART" id="SM00422">
    <property type="entry name" value="HTH_MERR"/>
    <property type="match status" value="1"/>
</dbReference>
<gene>
    <name evidence="4" type="primary">yraB</name>
    <name evidence="7" type="synonym">adhR</name>
    <name evidence="8" type="synonym">adhR_2</name>
    <name evidence="5" type="ORF">BN1096_740009</name>
    <name evidence="4" type="ORF">BN1097_500085</name>
    <name evidence="6" type="ORF">KRM00_002606</name>
    <name evidence="8" type="ORF">SAMEA1402366_02031</name>
    <name evidence="7" type="ORF">SAMEA3375112_02566</name>
</gene>
<evidence type="ECO:0000313" key="4">
    <source>
        <dbReference type="EMBL" id="CDS85520.1"/>
    </source>
</evidence>
<proteinExistence type="predicted"/>
<reference evidence="6" key="3">
    <citation type="journal article" date="2018" name="Genome Biol.">
        <title>SKESA: strategic k-mer extension for scrupulous assemblies.</title>
        <authorList>
            <person name="Souvorov A."/>
            <person name="Agarwala R."/>
            <person name="Lipman D.J."/>
        </authorList>
    </citation>
    <scope>NUCLEOTIDE SEQUENCE</scope>
    <source>
        <strain evidence="6">HN1000</strain>
    </source>
</reference>
<reference evidence="4" key="1">
    <citation type="submission" date="2014-07" db="EMBL/GenBank/DDBJ databases">
        <authorList>
            <person name="Monot Marc"/>
        </authorList>
    </citation>
    <scope>NUCLEOTIDE SEQUENCE</scope>
    <source>
        <strain evidence="4">7032994</strain>
    </source>
</reference>
<dbReference type="GeneID" id="66355604"/>
<evidence type="ECO:0000313" key="10">
    <source>
        <dbReference type="Proteomes" id="UP000372533"/>
    </source>
</evidence>
<name>A0A031WJL8_CLODI</name>
<dbReference type="OMA" id="TEEDCRW"/>
<evidence type="ECO:0000313" key="6">
    <source>
        <dbReference type="EMBL" id="HBH1543101.1"/>
    </source>
</evidence>
<dbReference type="InterPro" id="IPR047057">
    <property type="entry name" value="MerR_fam"/>
</dbReference>
<evidence type="ECO:0000313" key="5">
    <source>
        <dbReference type="EMBL" id="CDS89243.1"/>
    </source>
</evidence>
<reference evidence="6" key="4">
    <citation type="submission" date="2021-06" db="EMBL/GenBank/DDBJ databases">
        <authorList>
            <consortium name="NCBI Pathogen Detection Project"/>
        </authorList>
    </citation>
    <scope>NUCLEOTIDE SEQUENCE</scope>
    <source>
        <strain evidence="6">HN1000</strain>
    </source>
</reference>
<dbReference type="Proteomes" id="UP000878956">
    <property type="component" value="Unassembled WGS sequence"/>
</dbReference>
<dbReference type="RefSeq" id="WP_003434285.1">
    <property type="nucleotide sequence ID" value="NZ_AP031492.1"/>
</dbReference>